<evidence type="ECO:0008006" key="4">
    <source>
        <dbReference type="Google" id="ProtNLM"/>
    </source>
</evidence>
<dbReference type="EMBL" id="FZOG01000001">
    <property type="protein sequence ID" value="SNR84380.1"/>
    <property type="molecule type" value="Genomic_DNA"/>
</dbReference>
<dbReference type="Proteomes" id="UP000242915">
    <property type="component" value="Unassembled WGS sequence"/>
</dbReference>
<proteinExistence type="predicted"/>
<accession>A0A238ZM32</accession>
<feature type="transmembrane region" description="Helical" evidence="1">
    <location>
        <begin position="55"/>
        <end position="73"/>
    </location>
</feature>
<evidence type="ECO:0000256" key="1">
    <source>
        <dbReference type="SAM" id="Phobius"/>
    </source>
</evidence>
<keyword evidence="1" id="KW-1133">Transmembrane helix</keyword>
<protein>
    <recommendedName>
        <fullName evidence="4">DUF3087 domain-containing protein</fullName>
    </recommendedName>
</protein>
<dbReference type="InterPro" id="IPR021438">
    <property type="entry name" value="DUF3087"/>
</dbReference>
<evidence type="ECO:0000313" key="2">
    <source>
        <dbReference type="EMBL" id="SNR84380.1"/>
    </source>
</evidence>
<dbReference type="AlphaFoldDB" id="A0A238ZM32"/>
<dbReference type="Pfam" id="PF11286">
    <property type="entry name" value="DUF3087"/>
    <property type="match status" value="1"/>
</dbReference>
<keyword evidence="1" id="KW-0472">Membrane</keyword>
<keyword evidence="1" id="KW-0812">Transmembrane</keyword>
<reference evidence="3" key="1">
    <citation type="submission" date="2017-06" db="EMBL/GenBank/DDBJ databases">
        <authorList>
            <person name="Varghese N."/>
            <person name="Submissions S."/>
        </authorList>
    </citation>
    <scope>NUCLEOTIDE SEQUENCE [LARGE SCALE GENOMIC DNA]</scope>
    <source>
        <strain evidence="3">CIP 108523</strain>
    </source>
</reference>
<gene>
    <name evidence="2" type="ORF">SAMN05216255_0532</name>
</gene>
<evidence type="ECO:0000313" key="3">
    <source>
        <dbReference type="Proteomes" id="UP000242915"/>
    </source>
</evidence>
<organism evidence="2 3">
    <name type="scientific">Pseudomonas segetis</name>
    <dbReference type="NCBI Taxonomy" id="298908"/>
    <lineage>
        <taxon>Bacteria</taxon>
        <taxon>Pseudomonadati</taxon>
        <taxon>Pseudomonadota</taxon>
        <taxon>Gammaproteobacteria</taxon>
        <taxon>Pseudomonadales</taxon>
        <taxon>Pseudomonadaceae</taxon>
        <taxon>Pseudomonas</taxon>
    </lineage>
</organism>
<keyword evidence="3" id="KW-1185">Reference proteome</keyword>
<name>A0A238ZM32_9PSED</name>
<sequence>MAFVIKPLDPEQYRQQTRRSTLLVAGSFVLLTLVCSTLAVQLFGQPGGDNFRLNLAGVIVALALTIALVRGVFWSQPWMAAAVYGWQLKRSLMRVTNVMHQVTAGVKVEDPLSMKILRFYHLGVSQMHQLDGNSSEHVQMLAEINQHQEKMQALNIPLEQTRFDPEWIKQLERRA</sequence>
<feature type="transmembrane region" description="Helical" evidence="1">
    <location>
        <begin position="21"/>
        <end position="43"/>
    </location>
</feature>